<evidence type="ECO:0000259" key="4">
    <source>
        <dbReference type="PROSITE" id="PS50865"/>
    </source>
</evidence>
<accession>A0A6C0K9U5</accession>
<keyword evidence="1" id="KW-0479">Metal-binding</keyword>
<evidence type="ECO:0000256" key="3">
    <source>
        <dbReference type="ARBA" id="ARBA00022833"/>
    </source>
</evidence>
<evidence type="ECO:0000256" key="1">
    <source>
        <dbReference type="ARBA" id="ARBA00022723"/>
    </source>
</evidence>
<dbReference type="EMBL" id="MN740840">
    <property type="protein sequence ID" value="QHU14449.1"/>
    <property type="molecule type" value="Genomic_DNA"/>
</dbReference>
<evidence type="ECO:0000256" key="2">
    <source>
        <dbReference type="ARBA" id="ARBA00022771"/>
    </source>
</evidence>
<protein>
    <recommendedName>
        <fullName evidence="4">MYND-type domain-containing protein</fullName>
    </recommendedName>
</protein>
<name>A0A6C0K9U5_9ZZZZ</name>
<organism evidence="5">
    <name type="scientific">viral metagenome</name>
    <dbReference type="NCBI Taxonomy" id="1070528"/>
    <lineage>
        <taxon>unclassified sequences</taxon>
        <taxon>metagenomes</taxon>
        <taxon>organismal metagenomes</taxon>
    </lineage>
</organism>
<feature type="domain" description="MYND-type" evidence="4">
    <location>
        <begin position="134"/>
        <end position="175"/>
    </location>
</feature>
<dbReference type="Pfam" id="PF01753">
    <property type="entry name" value="zf-MYND"/>
    <property type="match status" value="1"/>
</dbReference>
<dbReference type="SUPFAM" id="SSF144232">
    <property type="entry name" value="HIT/MYND zinc finger-like"/>
    <property type="match status" value="1"/>
</dbReference>
<sequence length="322" mass="38291">MTRTKKSHKHARKKVREQFQGDNFEDEIKLAFEVNRELDREFRRERYLVRRKEIFDRRPEIPYDYTSLIERSTMYKYRDWIISAAHKRYGRAPCGYREYKAVLPPGVMDAELSGEAAKDAKLTADAHDPRRHTCATCASITDLGTPLHGCAHCRRVHYCCKECQRQDWPQHKAQCVIDRKARLDEHMKYDLEDNILCHRNRMTMHFTESIVDAGYPYIIDMYDFFVQTLHYNRHRDRNDALYKPRRKLLKIIAYLHGKLDNDELKVLKITANSCARVICRFFRKIRKIRKNGIRKLAVVSKLHQTFYNTAATDALDEIQSFL</sequence>
<dbReference type="InterPro" id="IPR002893">
    <property type="entry name" value="Znf_MYND"/>
</dbReference>
<keyword evidence="3" id="KW-0862">Zinc</keyword>
<dbReference type="AlphaFoldDB" id="A0A6C0K9U5"/>
<proteinExistence type="predicted"/>
<keyword evidence="2" id="KW-0863">Zinc-finger</keyword>
<reference evidence="5" key="1">
    <citation type="journal article" date="2020" name="Nature">
        <title>Giant virus diversity and host interactions through global metagenomics.</title>
        <authorList>
            <person name="Schulz F."/>
            <person name="Roux S."/>
            <person name="Paez-Espino D."/>
            <person name="Jungbluth S."/>
            <person name="Walsh D.A."/>
            <person name="Denef V.J."/>
            <person name="McMahon K.D."/>
            <person name="Konstantinidis K.T."/>
            <person name="Eloe-Fadrosh E.A."/>
            <person name="Kyrpides N.C."/>
            <person name="Woyke T."/>
        </authorList>
    </citation>
    <scope>NUCLEOTIDE SEQUENCE</scope>
    <source>
        <strain evidence="5">GVMAG-S-1102113-118</strain>
    </source>
</reference>
<dbReference type="GO" id="GO:0008270">
    <property type="term" value="F:zinc ion binding"/>
    <property type="evidence" value="ECO:0007669"/>
    <property type="project" value="UniProtKB-KW"/>
</dbReference>
<evidence type="ECO:0000313" key="5">
    <source>
        <dbReference type="EMBL" id="QHU14449.1"/>
    </source>
</evidence>
<dbReference type="Gene3D" id="6.10.140.2220">
    <property type="match status" value="1"/>
</dbReference>
<dbReference type="PROSITE" id="PS50865">
    <property type="entry name" value="ZF_MYND_2"/>
    <property type="match status" value="1"/>
</dbReference>